<dbReference type="InterPro" id="IPR046508">
    <property type="entry name" value="DUF6686"/>
</dbReference>
<dbReference type="RefSeq" id="WP_256603401.1">
    <property type="nucleotide sequence ID" value="NZ_JANIBJ010000030.1"/>
</dbReference>
<name>A0ABT1TJQ1_9GAMM</name>
<dbReference type="Proteomes" id="UP001524499">
    <property type="component" value="Unassembled WGS sequence"/>
</dbReference>
<gene>
    <name evidence="1" type="ORF">NP590_15080</name>
</gene>
<evidence type="ECO:0000313" key="2">
    <source>
        <dbReference type="Proteomes" id="UP001524499"/>
    </source>
</evidence>
<accession>A0ABT1TJQ1</accession>
<organism evidence="1 2">
    <name type="scientific">Methylomonas subterranea</name>
    <dbReference type="NCBI Taxonomy" id="2952225"/>
    <lineage>
        <taxon>Bacteria</taxon>
        <taxon>Pseudomonadati</taxon>
        <taxon>Pseudomonadota</taxon>
        <taxon>Gammaproteobacteria</taxon>
        <taxon>Methylococcales</taxon>
        <taxon>Methylococcaceae</taxon>
        <taxon>Methylomonas</taxon>
    </lineage>
</organism>
<sequence length="76" mass="8320">MSKKPCTHEYLAASGSGKVLMCRDCGVVHLHLQNLSLRFDTDQFADLATLLTAASKKMADAPLENQKLPPKLTLVH</sequence>
<comment type="caution">
    <text evidence="1">The sequence shown here is derived from an EMBL/GenBank/DDBJ whole genome shotgun (WGS) entry which is preliminary data.</text>
</comment>
<reference evidence="1 2" key="1">
    <citation type="submission" date="2022-07" db="EMBL/GenBank/DDBJ databases">
        <title>Methylomonas rivi sp. nov., Methylomonas rosea sp. nov., Methylomonas aureus sp. nov. and Methylomonas subterranea sp. nov., four novel methanotrophs isolated from a freshwater creek and the deep terrestrial subsurface.</title>
        <authorList>
            <person name="Abin C."/>
            <person name="Sankaranarayanan K."/>
            <person name="Garner C."/>
            <person name="Sindelar R."/>
            <person name="Kotary K."/>
            <person name="Garner R."/>
            <person name="Barclay S."/>
            <person name="Lawson P."/>
            <person name="Krumholz L."/>
        </authorList>
    </citation>
    <scope>NUCLEOTIDE SEQUENCE [LARGE SCALE GENOMIC DNA]</scope>
    <source>
        <strain evidence="1 2">SURF-2</strain>
    </source>
</reference>
<evidence type="ECO:0000313" key="1">
    <source>
        <dbReference type="EMBL" id="MCQ8105436.1"/>
    </source>
</evidence>
<dbReference type="EMBL" id="JANIBJ010000030">
    <property type="protein sequence ID" value="MCQ8105436.1"/>
    <property type="molecule type" value="Genomic_DNA"/>
</dbReference>
<protein>
    <submittedName>
        <fullName evidence="1">Uncharacterized protein</fullName>
    </submittedName>
</protein>
<dbReference type="Pfam" id="PF20391">
    <property type="entry name" value="DUF6686"/>
    <property type="match status" value="1"/>
</dbReference>
<keyword evidence="2" id="KW-1185">Reference proteome</keyword>
<proteinExistence type="predicted"/>